<dbReference type="InterPro" id="IPR000326">
    <property type="entry name" value="PAP2/HPO"/>
</dbReference>
<gene>
    <name evidence="3" type="ORF">ACFSM5_18245</name>
</gene>
<keyword evidence="1" id="KW-0472">Membrane</keyword>
<evidence type="ECO:0000256" key="1">
    <source>
        <dbReference type="SAM" id="Phobius"/>
    </source>
</evidence>
<dbReference type="SMART" id="SM00014">
    <property type="entry name" value="acidPPc"/>
    <property type="match status" value="2"/>
</dbReference>
<dbReference type="CDD" id="cd03396">
    <property type="entry name" value="PAP2_like_6"/>
    <property type="match status" value="1"/>
</dbReference>
<accession>A0ABW5DUP7</accession>
<dbReference type="InterPro" id="IPR036938">
    <property type="entry name" value="PAP2/HPO_sf"/>
</dbReference>
<feature type="transmembrane region" description="Helical" evidence="1">
    <location>
        <begin position="156"/>
        <end position="174"/>
    </location>
</feature>
<keyword evidence="4" id="KW-1185">Reference proteome</keyword>
<feature type="transmembrane region" description="Helical" evidence="1">
    <location>
        <begin position="52"/>
        <end position="70"/>
    </location>
</feature>
<feature type="transmembrane region" description="Helical" evidence="1">
    <location>
        <begin position="186"/>
        <end position="205"/>
    </location>
</feature>
<dbReference type="SUPFAM" id="SSF48317">
    <property type="entry name" value="Acid phosphatase/Vanadium-dependent haloperoxidase"/>
    <property type="match status" value="2"/>
</dbReference>
<evidence type="ECO:0000313" key="3">
    <source>
        <dbReference type="EMBL" id="MFD2264853.1"/>
    </source>
</evidence>
<dbReference type="RefSeq" id="WP_379877988.1">
    <property type="nucleotide sequence ID" value="NZ_JBHUIP010000014.1"/>
</dbReference>
<organism evidence="3 4">
    <name type="scientific">Lacibacterium aquatile</name>
    <dbReference type="NCBI Taxonomy" id="1168082"/>
    <lineage>
        <taxon>Bacteria</taxon>
        <taxon>Pseudomonadati</taxon>
        <taxon>Pseudomonadota</taxon>
        <taxon>Alphaproteobacteria</taxon>
        <taxon>Rhodospirillales</taxon>
        <taxon>Rhodospirillaceae</taxon>
    </lineage>
</organism>
<keyword evidence="1" id="KW-0812">Transmembrane</keyword>
<dbReference type="Gene3D" id="1.20.144.10">
    <property type="entry name" value="Phosphatidic acid phosphatase type 2/haloperoxidase"/>
    <property type="match status" value="2"/>
</dbReference>
<feature type="transmembrane region" description="Helical" evidence="1">
    <location>
        <begin position="313"/>
        <end position="332"/>
    </location>
</feature>
<name>A0ABW5DUP7_9PROT</name>
<feature type="domain" description="Phosphatidic acid phosphatase type 2/haloperoxidase" evidence="2">
    <location>
        <begin position="311"/>
        <end position="423"/>
    </location>
</feature>
<dbReference type="EMBL" id="JBHUIP010000014">
    <property type="protein sequence ID" value="MFD2264853.1"/>
    <property type="molecule type" value="Genomic_DNA"/>
</dbReference>
<feature type="transmembrane region" description="Helical" evidence="1">
    <location>
        <begin position="225"/>
        <end position="246"/>
    </location>
</feature>
<protein>
    <submittedName>
        <fullName evidence="3">Phosphatase PAP2 family protein</fullName>
    </submittedName>
</protein>
<sequence length="462" mass="50660">MKLSWFAALVVATFLLFYFFPGIDLWFAGLGYTPGQGFALGKTAPFEPLHDAVNWIVGLIVIGAMAGWFLKKLSTKAAAFLVLSVIIGPVVLANATFKDNWGRARPNQIVEFGGTKTFTPVAIPSDQCQRNCSFVSGDAAGGFAYLAPALLAPLAWRRRAVVAGLAVGAIFGANRILQGGHFLSDVLFAGYVVGGSIWLLHWIYFGDGRAARLRAWITQEMSSHWGRWRLAATLFVPLAVTSFFFWDQEIARSMRGQPKPVLKTFGVITQLGDGLGWFVGSILLLVICLWFGFRSRDHEVAARWRVRAWAPGFFLAGIAAAGLVNSLLKFLFGRARPKLFFRDEVYGFAFFRHVPDWVSMPSGHTAMALAVATALTCLWPRWRWVILPIGFLVALSRVVVTAHWLGDILIGSLVGSGMVLVIRHIFMANGIQVGPGFGATGVWQRQSSISKGLGLVRRPTNK</sequence>
<feature type="transmembrane region" description="Helical" evidence="1">
    <location>
        <begin position="77"/>
        <end position="97"/>
    </location>
</feature>
<dbReference type="Pfam" id="PF01569">
    <property type="entry name" value="PAP2"/>
    <property type="match status" value="2"/>
</dbReference>
<evidence type="ECO:0000313" key="4">
    <source>
        <dbReference type="Proteomes" id="UP001597295"/>
    </source>
</evidence>
<dbReference type="Proteomes" id="UP001597295">
    <property type="component" value="Unassembled WGS sequence"/>
</dbReference>
<proteinExistence type="predicted"/>
<dbReference type="PANTHER" id="PTHR14969">
    <property type="entry name" value="SPHINGOSINE-1-PHOSPHATE PHOSPHOHYDROLASE"/>
    <property type="match status" value="1"/>
</dbReference>
<evidence type="ECO:0000259" key="2">
    <source>
        <dbReference type="SMART" id="SM00014"/>
    </source>
</evidence>
<dbReference type="PANTHER" id="PTHR14969:SF13">
    <property type="entry name" value="AT30094P"/>
    <property type="match status" value="1"/>
</dbReference>
<reference evidence="4" key="1">
    <citation type="journal article" date="2019" name="Int. J. Syst. Evol. Microbiol.">
        <title>The Global Catalogue of Microorganisms (GCM) 10K type strain sequencing project: providing services to taxonomists for standard genome sequencing and annotation.</title>
        <authorList>
            <consortium name="The Broad Institute Genomics Platform"/>
            <consortium name="The Broad Institute Genome Sequencing Center for Infectious Disease"/>
            <person name="Wu L."/>
            <person name="Ma J."/>
        </authorList>
    </citation>
    <scope>NUCLEOTIDE SEQUENCE [LARGE SCALE GENOMIC DNA]</scope>
    <source>
        <strain evidence="4">CGMCC 1.19062</strain>
    </source>
</reference>
<feature type="transmembrane region" description="Helical" evidence="1">
    <location>
        <begin position="384"/>
        <end position="402"/>
    </location>
</feature>
<comment type="caution">
    <text evidence="3">The sequence shown here is derived from an EMBL/GenBank/DDBJ whole genome shotgun (WGS) entry which is preliminary data.</text>
</comment>
<feature type="domain" description="Phosphatidic acid phosphatase type 2/haloperoxidase" evidence="2">
    <location>
        <begin position="81"/>
        <end position="202"/>
    </location>
</feature>
<feature type="transmembrane region" description="Helical" evidence="1">
    <location>
        <begin position="7"/>
        <end position="32"/>
    </location>
</feature>
<feature type="transmembrane region" description="Helical" evidence="1">
    <location>
        <begin position="267"/>
        <end position="293"/>
    </location>
</feature>
<keyword evidence="1" id="KW-1133">Transmembrane helix</keyword>